<dbReference type="EMBL" id="CP036267">
    <property type="protein sequence ID" value="QDT33965.1"/>
    <property type="molecule type" value="Genomic_DNA"/>
</dbReference>
<dbReference type="AlphaFoldDB" id="A0A517QQU3"/>
<dbReference type="RefSeq" id="WP_145201136.1">
    <property type="nucleotide sequence ID" value="NZ_CP036267.1"/>
</dbReference>
<gene>
    <name evidence="1" type="ORF">Mal48_32220</name>
</gene>
<organism evidence="1 2">
    <name type="scientific">Thalassoglobus polymorphus</name>
    <dbReference type="NCBI Taxonomy" id="2527994"/>
    <lineage>
        <taxon>Bacteria</taxon>
        <taxon>Pseudomonadati</taxon>
        <taxon>Planctomycetota</taxon>
        <taxon>Planctomycetia</taxon>
        <taxon>Planctomycetales</taxon>
        <taxon>Planctomycetaceae</taxon>
        <taxon>Thalassoglobus</taxon>
    </lineage>
</organism>
<dbReference type="Proteomes" id="UP000315724">
    <property type="component" value="Chromosome"/>
</dbReference>
<evidence type="ECO:0000313" key="1">
    <source>
        <dbReference type="EMBL" id="QDT33965.1"/>
    </source>
</evidence>
<reference evidence="1 2" key="1">
    <citation type="submission" date="2019-02" db="EMBL/GenBank/DDBJ databases">
        <title>Deep-cultivation of Planctomycetes and their phenomic and genomic characterization uncovers novel biology.</title>
        <authorList>
            <person name="Wiegand S."/>
            <person name="Jogler M."/>
            <person name="Boedeker C."/>
            <person name="Pinto D."/>
            <person name="Vollmers J."/>
            <person name="Rivas-Marin E."/>
            <person name="Kohn T."/>
            <person name="Peeters S.H."/>
            <person name="Heuer A."/>
            <person name="Rast P."/>
            <person name="Oberbeckmann S."/>
            <person name="Bunk B."/>
            <person name="Jeske O."/>
            <person name="Meyerdierks A."/>
            <person name="Storesund J.E."/>
            <person name="Kallscheuer N."/>
            <person name="Luecker S."/>
            <person name="Lage O.M."/>
            <person name="Pohl T."/>
            <person name="Merkel B.J."/>
            <person name="Hornburger P."/>
            <person name="Mueller R.-W."/>
            <person name="Bruemmer F."/>
            <person name="Labrenz M."/>
            <person name="Spormann A.M."/>
            <person name="Op den Camp H."/>
            <person name="Overmann J."/>
            <person name="Amann R."/>
            <person name="Jetten M.S.M."/>
            <person name="Mascher T."/>
            <person name="Medema M.H."/>
            <person name="Devos D.P."/>
            <person name="Kaster A.-K."/>
            <person name="Ovreas L."/>
            <person name="Rohde M."/>
            <person name="Galperin M.Y."/>
            <person name="Jogler C."/>
        </authorList>
    </citation>
    <scope>NUCLEOTIDE SEQUENCE [LARGE SCALE GENOMIC DNA]</scope>
    <source>
        <strain evidence="1 2">Mal48</strain>
    </source>
</reference>
<evidence type="ECO:0000313" key="2">
    <source>
        <dbReference type="Proteomes" id="UP000315724"/>
    </source>
</evidence>
<name>A0A517QQU3_9PLAN</name>
<keyword evidence="2" id="KW-1185">Reference proteome</keyword>
<protein>
    <submittedName>
        <fullName evidence="1">Uncharacterized protein</fullName>
    </submittedName>
</protein>
<dbReference type="OrthoDB" id="280020at2"/>
<proteinExistence type="predicted"/>
<accession>A0A517QQU3</accession>
<sequence>MQLLIEPSGNCRCVYSEAIDVRQIGEASIRRGSHVEPTADGQWTADLSPVNGPSLGPFSTRSEALDAEVEWLLEHWLTPGA</sequence>
<dbReference type="KEGG" id="tpol:Mal48_32220"/>